<dbReference type="Pfam" id="PF24763">
    <property type="entry name" value="CGL160_C"/>
    <property type="match status" value="1"/>
</dbReference>
<accession>A0ABT6EWH9</accession>
<evidence type="ECO:0000256" key="1">
    <source>
        <dbReference type="ARBA" id="ARBA00004141"/>
    </source>
</evidence>
<organism evidence="7 8">
    <name type="scientific">Candidatus Synechococcus calcipolaris G9</name>
    <dbReference type="NCBI Taxonomy" id="1497997"/>
    <lineage>
        <taxon>Bacteria</taxon>
        <taxon>Bacillati</taxon>
        <taxon>Cyanobacteriota</taxon>
        <taxon>Cyanophyceae</taxon>
        <taxon>Synechococcales</taxon>
        <taxon>Synechococcaceae</taxon>
        <taxon>Synechococcus</taxon>
    </lineage>
</organism>
<evidence type="ECO:0000256" key="3">
    <source>
        <dbReference type="ARBA" id="ARBA00022989"/>
    </source>
</evidence>
<evidence type="ECO:0000259" key="6">
    <source>
        <dbReference type="Pfam" id="PF24763"/>
    </source>
</evidence>
<evidence type="ECO:0000256" key="4">
    <source>
        <dbReference type="ARBA" id="ARBA00023136"/>
    </source>
</evidence>
<gene>
    <name evidence="7" type="ORF">L3556_04185</name>
</gene>
<feature type="domain" description="CGL160/ATPI" evidence="6">
    <location>
        <begin position="3"/>
        <end position="108"/>
    </location>
</feature>
<feature type="transmembrane region" description="Helical" evidence="5">
    <location>
        <begin position="36"/>
        <end position="53"/>
    </location>
</feature>
<keyword evidence="8" id="KW-1185">Reference proteome</keyword>
<name>A0ABT6EWH9_9SYNE</name>
<comment type="caution">
    <text evidence="7">The sequence shown here is derived from an EMBL/GenBank/DDBJ whole genome shotgun (WGS) entry which is preliminary data.</text>
</comment>
<dbReference type="InterPro" id="IPR056309">
    <property type="entry name" value="CGL160/ATPI_dom"/>
</dbReference>
<evidence type="ECO:0000313" key="8">
    <source>
        <dbReference type="Proteomes" id="UP001154265"/>
    </source>
</evidence>
<keyword evidence="3 5" id="KW-1133">Transmembrane helix</keyword>
<keyword evidence="4 5" id="KW-0472">Membrane</keyword>
<feature type="transmembrane region" description="Helical" evidence="5">
    <location>
        <begin position="65"/>
        <end position="82"/>
    </location>
</feature>
<dbReference type="EMBL" id="JAKKUT010000002">
    <property type="protein sequence ID" value="MDG2990137.1"/>
    <property type="molecule type" value="Genomic_DNA"/>
</dbReference>
<evidence type="ECO:0000256" key="2">
    <source>
        <dbReference type="ARBA" id="ARBA00022692"/>
    </source>
</evidence>
<reference evidence="7" key="1">
    <citation type="journal article" date="2022" name="Genome Biol. Evol.">
        <title>A New Gene Family Diagnostic for Intracellular Biomineralization of Amorphous Ca Carbonates by Cyanobacteria.</title>
        <authorList>
            <person name="Benzerara K."/>
            <person name="Duprat E."/>
            <person name="Bitard-Feildel T."/>
            <person name="Caumes G."/>
            <person name="Cassier-Chauvat C."/>
            <person name="Chauvat F."/>
            <person name="Dezi M."/>
            <person name="Diop S.I."/>
            <person name="Gaschignard G."/>
            <person name="Gorgen S."/>
            <person name="Gugger M."/>
            <person name="Lopez-Garcia P."/>
            <person name="Millet M."/>
            <person name="Skouri-Panet F."/>
            <person name="Moreira D."/>
            <person name="Callebaut I."/>
        </authorList>
    </citation>
    <scope>NUCLEOTIDE SEQUENCE</scope>
    <source>
        <strain evidence="7">G9</strain>
    </source>
</reference>
<protein>
    <submittedName>
        <fullName evidence="7">ATP synthase subunit I</fullName>
    </submittedName>
</protein>
<keyword evidence="2 5" id="KW-0812">Transmembrane</keyword>
<feature type="transmembrane region" description="Helical" evidence="5">
    <location>
        <begin position="88"/>
        <end position="108"/>
    </location>
</feature>
<proteinExistence type="predicted"/>
<sequence>MAEFYQLRRELLTTSLALMGIIFVAVWWGYSLDTACNYLLGASASMLYLRLLARNVERLGREQEKLGKTHLVVFIAVIILASRWQQLHILPVFLGFLTYKAAILVYTLRTVVLSR</sequence>
<feature type="transmembrane region" description="Helical" evidence="5">
    <location>
        <begin position="12"/>
        <end position="30"/>
    </location>
</feature>
<evidence type="ECO:0000313" key="7">
    <source>
        <dbReference type="EMBL" id="MDG2990137.1"/>
    </source>
</evidence>
<evidence type="ECO:0000256" key="5">
    <source>
        <dbReference type="SAM" id="Phobius"/>
    </source>
</evidence>
<comment type="subcellular location">
    <subcellularLocation>
        <location evidence="1">Membrane</location>
        <topology evidence="1">Multi-pass membrane protein</topology>
    </subcellularLocation>
</comment>
<dbReference type="Proteomes" id="UP001154265">
    <property type="component" value="Unassembled WGS sequence"/>
</dbReference>
<reference evidence="7" key="2">
    <citation type="submission" date="2022-01" db="EMBL/GenBank/DDBJ databases">
        <authorList>
            <person name="Zivanovic Y."/>
            <person name="Moreira D."/>
            <person name="Lopez-Garcia P."/>
        </authorList>
    </citation>
    <scope>NUCLEOTIDE SEQUENCE</scope>
    <source>
        <strain evidence="7">G9</strain>
    </source>
</reference>
<dbReference type="RefSeq" id="WP_277866055.1">
    <property type="nucleotide sequence ID" value="NZ_JAKKUT010000002.1"/>
</dbReference>